<feature type="transmembrane region" description="Helical" evidence="2">
    <location>
        <begin position="620"/>
        <end position="638"/>
    </location>
</feature>
<dbReference type="EMBL" id="UAVU01000009">
    <property type="protein sequence ID" value="SQC92672.1"/>
    <property type="molecule type" value="Genomic_DNA"/>
</dbReference>
<proteinExistence type="predicted"/>
<feature type="region of interest" description="Disordered" evidence="1">
    <location>
        <begin position="53"/>
        <end position="116"/>
    </location>
</feature>
<protein>
    <submittedName>
        <fullName evidence="3">Uncharacterized protein</fullName>
    </submittedName>
</protein>
<dbReference type="Proteomes" id="UP000251197">
    <property type="component" value="Unassembled WGS sequence"/>
</dbReference>
<keyword evidence="2" id="KW-1133">Transmembrane helix</keyword>
<evidence type="ECO:0000313" key="4">
    <source>
        <dbReference type="Proteomes" id="UP000251197"/>
    </source>
</evidence>
<feature type="transmembrane region" description="Helical" evidence="2">
    <location>
        <begin position="563"/>
        <end position="583"/>
    </location>
</feature>
<feature type="compositionally biased region" description="Low complexity" evidence="1">
    <location>
        <begin position="53"/>
        <end position="74"/>
    </location>
</feature>
<accession>A0A2X3IK37</accession>
<evidence type="ECO:0000256" key="1">
    <source>
        <dbReference type="SAM" id="MobiDB-lite"/>
    </source>
</evidence>
<keyword evidence="2" id="KW-0472">Membrane</keyword>
<evidence type="ECO:0000256" key="2">
    <source>
        <dbReference type="SAM" id="Phobius"/>
    </source>
</evidence>
<gene>
    <name evidence="3" type="ORF">NCTC12120_05872</name>
</gene>
<keyword evidence="2" id="KW-0812">Transmembrane</keyword>
<sequence>MLATFAKLEKQQFDQRSQLYNQLSELFTQLNIPLTPPLNIESLIDAYTIETTHPSTSATTSTSTSTSTSTNATPPAKPEGNETEANTENADDKNTDVPDSSTQVTETSTQSDTQTTAPQVVWQLNAEALNQTIQELGITALSKEVLKTLAPLQDEVFPSLYLFQMAVNISGISPASLEDKGVYALARKSGISPIHAVPMQWDAPPGCGCQDSAKSIFSVGTFYGFYPYWQHLEKGQTIDFSRLDRIGYIGAVMKPEGSGSALVLPQNWQVTPAFSQFIQTTHRYRTQLDLVVTTPRDLSREQLTALFTDEMVKRLVASVTAPMDKYFINNVQQWISLGLEDVLPMADGITFDIDLSVLNTPDSQQAFFAFLQKLKIALRQSYQHGRSSSDVDYPAANSDRYFVNVIVPAKDIVTLKDNFYSFNNLDTLSRQTNLAIVRPGNPDKVDDANDEVAQIKDLQKWLSNQPNQAEVLRVYKQLVPVLITEDNRDQPQLLTQLVNLSSWNLLGAAYWPLPLSDANEALIDKTFFLPSPEYPPPLNHVVNNINTLLNWVCVNRWELRAGLFVSFMFILVFLIICIWSFPLRKHLSSIPFVALVALSICGLTLVFVADPLFQDYKVPILVVTVLTIGWILFVVRMVRRDGDKP</sequence>
<evidence type="ECO:0000313" key="3">
    <source>
        <dbReference type="EMBL" id="SQC92672.1"/>
    </source>
</evidence>
<reference evidence="3 4" key="1">
    <citation type="submission" date="2018-06" db="EMBL/GenBank/DDBJ databases">
        <authorList>
            <consortium name="Pathogen Informatics"/>
            <person name="Doyle S."/>
        </authorList>
    </citation>
    <scope>NUCLEOTIDE SEQUENCE [LARGE SCALE GENOMIC DNA]</scope>
    <source>
        <strain evidence="3 4">NCTC12120</strain>
    </source>
</reference>
<dbReference type="AlphaFoldDB" id="A0A2X3IK37"/>
<feature type="compositionally biased region" description="Low complexity" evidence="1">
    <location>
        <begin position="100"/>
        <end position="116"/>
    </location>
</feature>
<name>A0A2X3IK37_9ENTR</name>
<organism evidence="3 4">
    <name type="scientific">Cedecea neteri</name>
    <dbReference type="NCBI Taxonomy" id="158822"/>
    <lineage>
        <taxon>Bacteria</taxon>
        <taxon>Pseudomonadati</taxon>
        <taxon>Pseudomonadota</taxon>
        <taxon>Gammaproteobacteria</taxon>
        <taxon>Enterobacterales</taxon>
        <taxon>Enterobacteriaceae</taxon>
        <taxon>Cedecea</taxon>
    </lineage>
</organism>
<feature type="transmembrane region" description="Helical" evidence="2">
    <location>
        <begin position="590"/>
        <end position="608"/>
    </location>
</feature>